<evidence type="ECO:0000313" key="5">
    <source>
        <dbReference type="Proteomes" id="UP001295423"/>
    </source>
</evidence>
<dbReference type="EMBL" id="CAKOGP040001335">
    <property type="protein sequence ID" value="CAJ1945167.1"/>
    <property type="molecule type" value="Genomic_DNA"/>
</dbReference>
<feature type="chain" id="PRO_5042177853" description="SET domain-containing protein" evidence="2">
    <location>
        <begin position="23"/>
        <end position="657"/>
    </location>
</feature>
<dbReference type="InterPro" id="IPR001214">
    <property type="entry name" value="SET_dom"/>
</dbReference>
<feature type="compositionally biased region" description="Acidic residues" evidence="1">
    <location>
        <begin position="394"/>
        <end position="425"/>
    </location>
</feature>
<feature type="signal peptide" evidence="2">
    <location>
        <begin position="1"/>
        <end position="22"/>
    </location>
</feature>
<reference evidence="4" key="1">
    <citation type="submission" date="2023-08" db="EMBL/GenBank/DDBJ databases">
        <authorList>
            <person name="Audoor S."/>
            <person name="Bilcke G."/>
        </authorList>
    </citation>
    <scope>NUCLEOTIDE SEQUENCE</scope>
</reference>
<feature type="region of interest" description="Disordered" evidence="1">
    <location>
        <begin position="394"/>
        <end position="433"/>
    </location>
</feature>
<dbReference type="PANTHER" id="PTHR13271">
    <property type="entry name" value="UNCHARACTERIZED PUTATIVE METHYLTRANSFERASE"/>
    <property type="match status" value="1"/>
</dbReference>
<gene>
    <name evidence="4" type="ORF">CYCCA115_LOCUS9311</name>
</gene>
<dbReference type="PROSITE" id="PS50280">
    <property type="entry name" value="SET"/>
    <property type="match status" value="1"/>
</dbReference>
<name>A0AAD2CSM0_9STRA</name>
<dbReference type="Gene3D" id="2.170.270.10">
    <property type="entry name" value="SET domain"/>
    <property type="match status" value="1"/>
</dbReference>
<dbReference type="SUPFAM" id="SSF82199">
    <property type="entry name" value="SET domain"/>
    <property type="match status" value="2"/>
</dbReference>
<protein>
    <recommendedName>
        <fullName evidence="3">SET domain-containing protein</fullName>
    </recommendedName>
</protein>
<dbReference type="AlphaFoldDB" id="A0AAD2CSM0"/>
<dbReference type="Gene3D" id="3.90.1410.10">
    <property type="entry name" value="set domain protein methyltransferase, domain 1"/>
    <property type="match status" value="1"/>
</dbReference>
<accession>A0AAD2CSM0</accession>
<keyword evidence="5" id="KW-1185">Reference proteome</keyword>
<comment type="caution">
    <text evidence="4">The sequence shown here is derived from an EMBL/GenBank/DDBJ whole genome shotgun (WGS) entry which is preliminary data.</text>
</comment>
<dbReference type="Pfam" id="PF00856">
    <property type="entry name" value="SET"/>
    <property type="match status" value="1"/>
</dbReference>
<dbReference type="GO" id="GO:0016279">
    <property type="term" value="F:protein-lysine N-methyltransferase activity"/>
    <property type="evidence" value="ECO:0007669"/>
    <property type="project" value="TreeGrafter"/>
</dbReference>
<dbReference type="PANTHER" id="PTHR13271:SF151">
    <property type="entry name" value="SET DOMAIN-CONTAINING PROTEIN 4"/>
    <property type="match status" value="1"/>
</dbReference>
<keyword evidence="2" id="KW-0732">Signal</keyword>
<sequence>MGRFCKLLIAACLGHCIQDSLASKSNLHDRRKQVLEWLSEQQQEGFYFNGKLSLQDGRIIANRNVEADEVLMEIPRSAVLSVESDYEEGNTLCMLYNALVRELDLKGSSNYVVYLQQLKEEQASDINLPSLWSNTGQRLLELVSMTYPMNKITSVLEDYSHCIDGLQKEEKIKTDEVRDEFGIYNGEQHDNRAVEETPEEKTQKLNLALAVKHHIDRKLMVPLYDQLEHHHLNFNAKHQILKDKTVRIVAVRNIAAGEALFRPSMGCLEDCRDFAIANFIETFKNYGEVQNYPHLWTFGAGISLIYHGTYEGEKRSRPAAVGNIEWIEPPKYESQIALMAKEHSAQRIEYIEEVIPSRESVDEREWLQINKYCHGLMDVLNDIVVEGSKLDLISEEEEEYDSEDEDSEAEEDEEGDSDGDGEERDTADYLGAGISSEAREIASRLGNSKEDGYPWMVKGCDLSEDCTLDDIEDSRECGEEYEFDAYRNETEWVLMRSAYIAVVGPQKATLKLTYGSGIKVPFRVGHSPGRGRGVFATADIPKGTLVWQADFTATFTQGEQFRKFLSVLPDDMVCDLIMWCYTAVRTGGENVIDCDLDEGSLFNSYDELSEYNLGNQKVSFANSDLDSAFAMRDIQAGEEFITAYDEFDTEKYNSFGL</sequence>
<evidence type="ECO:0000256" key="2">
    <source>
        <dbReference type="SAM" id="SignalP"/>
    </source>
</evidence>
<proteinExistence type="predicted"/>
<evidence type="ECO:0000313" key="4">
    <source>
        <dbReference type="EMBL" id="CAJ1945167.1"/>
    </source>
</evidence>
<dbReference type="InterPro" id="IPR046341">
    <property type="entry name" value="SET_dom_sf"/>
</dbReference>
<evidence type="ECO:0000256" key="1">
    <source>
        <dbReference type="SAM" id="MobiDB-lite"/>
    </source>
</evidence>
<feature type="domain" description="SET" evidence="3">
    <location>
        <begin position="520"/>
        <end position="645"/>
    </location>
</feature>
<organism evidence="4 5">
    <name type="scientific">Cylindrotheca closterium</name>
    <dbReference type="NCBI Taxonomy" id="2856"/>
    <lineage>
        <taxon>Eukaryota</taxon>
        <taxon>Sar</taxon>
        <taxon>Stramenopiles</taxon>
        <taxon>Ochrophyta</taxon>
        <taxon>Bacillariophyta</taxon>
        <taxon>Bacillariophyceae</taxon>
        <taxon>Bacillariophycidae</taxon>
        <taxon>Bacillariales</taxon>
        <taxon>Bacillariaceae</taxon>
        <taxon>Cylindrotheca</taxon>
    </lineage>
</organism>
<dbReference type="InterPro" id="IPR050600">
    <property type="entry name" value="SETD3_SETD6_MTase"/>
</dbReference>
<evidence type="ECO:0000259" key="3">
    <source>
        <dbReference type="PROSITE" id="PS50280"/>
    </source>
</evidence>
<dbReference type="Proteomes" id="UP001295423">
    <property type="component" value="Unassembled WGS sequence"/>
</dbReference>